<feature type="transmembrane region" description="Helical" evidence="6">
    <location>
        <begin position="309"/>
        <end position="326"/>
    </location>
</feature>
<dbReference type="Pfam" id="PF02653">
    <property type="entry name" value="BPD_transp_2"/>
    <property type="match status" value="1"/>
</dbReference>
<feature type="transmembrane region" description="Helical" evidence="6">
    <location>
        <begin position="27"/>
        <end position="45"/>
    </location>
</feature>
<feature type="transmembrane region" description="Helical" evidence="6">
    <location>
        <begin position="167"/>
        <end position="196"/>
    </location>
</feature>
<feature type="transmembrane region" description="Helical" evidence="6">
    <location>
        <begin position="106"/>
        <end position="128"/>
    </location>
</feature>
<proteinExistence type="predicted"/>
<gene>
    <name evidence="7" type="ORF">ATL31_1387</name>
</gene>
<feature type="transmembrane region" description="Helical" evidence="6">
    <location>
        <begin position="84"/>
        <end position="100"/>
    </location>
</feature>
<dbReference type="Proteomes" id="UP000233781">
    <property type="component" value="Unassembled WGS sequence"/>
</dbReference>
<dbReference type="PANTHER" id="PTHR32196">
    <property type="entry name" value="ABC TRANSPORTER PERMEASE PROTEIN YPHD-RELATED-RELATED"/>
    <property type="match status" value="1"/>
</dbReference>
<keyword evidence="2" id="KW-1003">Cell membrane</keyword>
<organism evidence="7 8">
    <name type="scientific">Phycicoccus duodecadis</name>
    <dbReference type="NCBI Taxonomy" id="173053"/>
    <lineage>
        <taxon>Bacteria</taxon>
        <taxon>Bacillati</taxon>
        <taxon>Actinomycetota</taxon>
        <taxon>Actinomycetes</taxon>
        <taxon>Micrococcales</taxon>
        <taxon>Intrasporangiaceae</taxon>
        <taxon>Phycicoccus</taxon>
    </lineage>
</organism>
<dbReference type="RefSeq" id="WP_101395116.1">
    <property type="nucleotide sequence ID" value="NZ_PJNE01000001.1"/>
</dbReference>
<keyword evidence="4 6" id="KW-1133">Transmembrane helix</keyword>
<dbReference type="OrthoDB" id="3676653at2"/>
<feature type="transmembrane region" description="Helical" evidence="6">
    <location>
        <begin position="57"/>
        <end position="77"/>
    </location>
</feature>
<comment type="caution">
    <text evidence="7">The sequence shown here is derived from an EMBL/GenBank/DDBJ whole genome shotgun (WGS) entry which is preliminary data.</text>
</comment>
<evidence type="ECO:0000256" key="6">
    <source>
        <dbReference type="SAM" id="Phobius"/>
    </source>
</evidence>
<evidence type="ECO:0000256" key="2">
    <source>
        <dbReference type="ARBA" id="ARBA00022475"/>
    </source>
</evidence>
<dbReference type="GO" id="GO:0005886">
    <property type="term" value="C:plasma membrane"/>
    <property type="evidence" value="ECO:0007669"/>
    <property type="project" value="UniProtKB-SubCell"/>
</dbReference>
<protein>
    <submittedName>
        <fullName evidence="7">Ribose ABC transporter membrane protein</fullName>
    </submittedName>
</protein>
<evidence type="ECO:0000256" key="5">
    <source>
        <dbReference type="ARBA" id="ARBA00023136"/>
    </source>
</evidence>
<evidence type="ECO:0000313" key="7">
    <source>
        <dbReference type="EMBL" id="PKW26573.1"/>
    </source>
</evidence>
<dbReference type="AlphaFoldDB" id="A0A2N3YI98"/>
<feature type="transmembrane region" description="Helical" evidence="6">
    <location>
        <begin position="281"/>
        <end position="303"/>
    </location>
</feature>
<dbReference type="GO" id="GO:0022857">
    <property type="term" value="F:transmembrane transporter activity"/>
    <property type="evidence" value="ECO:0007669"/>
    <property type="project" value="InterPro"/>
</dbReference>
<reference evidence="7 8" key="1">
    <citation type="submission" date="2017-12" db="EMBL/GenBank/DDBJ databases">
        <title>Sequencing the genomes of 1000 Actinobacteria strains.</title>
        <authorList>
            <person name="Klenk H.-P."/>
        </authorList>
    </citation>
    <scope>NUCLEOTIDE SEQUENCE [LARGE SCALE GENOMIC DNA]</scope>
    <source>
        <strain evidence="7 8">DSM 12806</strain>
    </source>
</reference>
<keyword evidence="8" id="KW-1185">Reference proteome</keyword>
<dbReference type="EMBL" id="PJNE01000001">
    <property type="protein sequence ID" value="PKW26573.1"/>
    <property type="molecule type" value="Genomic_DNA"/>
</dbReference>
<feature type="transmembrane region" description="Helical" evidence="6">
    <location>
        <begin position="227"/>
        <end position="249"/>
    </location>
</feature>
<accession>A0A2N3YI98</accession>
<feature type="transmembrane region" description="Helical" evidence="6">
    <location>
        <begin position="135"/>
        <end position="155"/>
    </location>
</feature>
<evidence type="ECO:0000313" key="8">
    <source>
        <dbReference type="Proteomes" id="UP000233781"/>
    </source>
</evidence>
<comment type="subcellular location">
    <subcellularLocation>
        <location evidence="1">Cell membrane</location>
        <topology evidence="1">Multi-pass membrane protein</topology>
    </subcellularLocation>
</comment>
<keyword evidence="3 6" id="KW-0812">Transmembrane</keyword>
<evidence type="ECO:0000256" key="3">
    <source>
        <dbReference type="ARBA" id="ARBA00022692"/>
    </source>
</evidence>
<evidence type="ECO:0000256" key="1">
    <source>
        <dbReference type="ARBA" id="ARBA00004651"/>
    </source>
</evidence>
<dbReference type="InterPro" id="IPR001851">
    <property type="entry name" value="ABC_transp_permease"/>
</dbReference>
<dbReference type="CDD" id="cd06579">
    <property type="entry name" value="TM_PBP1_transp_AraH_like"/>
    <property type="match status" value="1"/>
</dbReference>
<keyword evidence="5 6" id="KW-0472">Membrane</keyword>
<name>A0A2N3YI98_9MICO</name>
<evidence type="ECO:0000256" key="4">
    <source>
        <dbReference type="ARBA" id="ARBA00022989"/>
    </source>
</evidence>
<sequence length="332" mass="33790">MSVQAHNADAPPSREGWRLGLRLLSRYGTLAGLLIMVVVFSIAAPESFPTTGNVINILNQSALTAIIAGGLTMALVVGEFDLSIGYAASLAGVLVTGLIVNSGLPVAVAVLVVLVVGAAIGVLNGALVTKARVNAVIATLGVGTILIGVSFGYTSGAPIAEGVPDSFLSIALGSFIGLPNPIWIMAAVLGILWVVLNRTDLGQRIQAVGGNTEAARLSGIPVDRVKIIAFVTAGICAALTGILLASLLGSGTASAADSYLLDAFAAVFLGSATLRDGEFHILGTLIGVIIINTGFNGLSIFGADTFYQYVFKGGILVLAVALSTVARRYSRA</sequence>